<dbReference type="SUPFAM" id="SSF46955">
    <property type="entry name" value="Putative DNA-binding domain"/>
    <property type="match status" value="1"/>
</dbReference>
<dbReference type="PROSITE" id="PS50937">
    <property type="entry name" value="HTH_MERR_2"/>
    <property type="match status" value="1"/>
</dbReference>
<dbReference type="EMBL" id="VBAO01000176">
    <property type="protein sequence ID" value="TMI81330.1"/>
    <property type="molecule type" value="Genomic_DNA"/>
</dbReference>
<dbReference type="Proteomes" id="UP000320048">
    <property type="component" value="Unassembled WGS sequence"/>
</dbReference>
<dbReference type="InterPro" id="IPR009061">
    <property type="entry name" value="DNA-bd_dom_put_sf"/>
</dbReference>
<dbReference type="InterPro" id="IPR000551">
    <property type="entry name" value="MerR-type_HTH_dom"/>
</dbReference>
<dbReference type="InterPro" id="IPR047057">
    <property type="entry name" value="MerR_fam"/>
</dbReference>
<comment type="caution">
    <text evidence="4">The sequence shown here is derived from an EMBL/GenBank/DDBJ whole genome shotgun (WGS) entry which is preliminary data.</text>
</comment>
<evidence type="ECO:0000259" key="3">
    <source>
        <dbReference type="PROSITE" id="PS50937"/>
    </source>
</evidence>
<evidence type="ECO:0000256" key="2">
    <source>
        <dbReference type="SAM" id="MobiDB-lite"/>
    </source>
</evidence>
<feature type="domain" description="HTH merR-type" evidence="3">
    <location>
        <begin position="9"/>
        <end position="79"/>
    </location>
</feature>
<dbReference type="GO" id="GO:0003700">
    <property type="term" value="F:DNA-binding transcription factor activity"/>
    <property type="evidence" value="ECO:0007669"/>
    <property type="project" value="InterPro"/>
</dbReference>
<keyword evidence="1" id="KW-0238">DNA-binding</keyword>
<gene>
    <name evidence="4" type="ORF">E6H04_07070</name>
</gene>
<feature type="region of interest" description="Disordered" evidence="2">
    <location>
        <begin position="83"/>
        <end position="113"/>
    </location>
</feature>
<dbReference type="GO" id="GO:0003677">
    <property type="term" value="F:DNA binding"/>
    <property type="evidence" value="ECO:0007669"/>
    <property type="project" value="UniProtKB-KW"/>
</dbReference>
<sequence>MTTSDDLPIYPIRTVASLSGVDARRLRRWEVEYQLLRPARTKGGHRLYSTRDLRLVQCIRRLVEEEGMSLQGVRAWLAAQPDLDGATAGTPTRPRAAEPAAAAGPGNAARRSE</sequence>
<dbReference type="AlphaFoldDB" id="A0A537JCW8"/>
<feature type="compositionally biased region" description="Low complexity" evidence="2">
    <location>
        <begin position="85"/>
        <end position="113"/>
    </location>
</feature>
<dbReference type="PANTHER" id="PTHR30204:SF58">
    <property type="entry name" value="HTH-TYPE TRANSCRIPTIONAL REGULATOR YFMP"/>
    <property type="match status" value="1"/>
</dbReference>
<name>A0A537JCW8_9BACT</name>
<evidence type="ECO:0000313" key="5">
    <source>
        <dbReference type="Proteomes" id="UP000320048"/>
    </source>
</evidence>
<dbReference type="SMART" id="SM00422">
    <property type="entry name" value="HTH_MERR"/>
    <property type="match status" value="1"/>
</dbReference>
<reference evidence="4 5" key="1">
    <citation type="journal article" date="2019" name="Nat. Microbiol.">
        <title>Mediterranean grassland soil C-N compound turnover is dependent on rainfall and depth, and is mediated by genomically divergent microorganisms.</title>
        <authorList>
            <person name="Diamond S."/>
            <person name="Andeer P.F."/>
            <person name="Li Z."/>
            <person name="Crits-Christoph A."/>
            <person name="Burstein D."/>
            <person name="Anantharaman K."/>
            <person name="Lane K.R."/>
            <person name="Thomas B.C."/>
            <person name="Pan C."/>
            <person name="Northen T.R."/>
            <person name="Banfield J.F."/>
        </authorList>
    </citation>
    <scope>NUCLEOTIDE SEQUENCE [LARGE SCALE GENOMIC DNA]</scope>
    <source>
        <strain evidence="4">NP_7</strain>
    </source>
</reference>
<evidence type="ECO:0000313" key="4">
    <source>
        <dbReference type="EMBL" id="TMI81330.1"/>
    </source>
</evidence>
<dbReference type="Pfam" id="PF13411">
    <property type="entry name" value="MerR_1"/>
    <property type="match status" value="1"/>
</dbReference>
<protein>
    <submittedName>
        <fullName evidence="4">MerR family transcriptional regulator</fullName>
    </submittedName>
</protein>
<evidence type="ECO:0000256" key="1">
    <source>
        <dbReference type="ARBA" id="ARBA00023125"/>
    </source>
</evidence>
<proteinExistence type="predicted"/>
<dbReference type="Gene3D" id="1.10.1660.10">
    <property type="match status" value="1"/>
</dbReference>
<accession>A0A537JCW8</accession>
<dbReference type="PANTHER" id="PTHR30204">
    <property type="entry name" value="REDOX-CYCLING DRUG-SENSING TRANSCRIPTIONAL ACTIVATOR SOXR"/>
    <property type="match status" value="1"/>
</dbReference>
<organism evidence="4 5">
    <name type="scientific">Candidatus Segetimicrobium genomatis</name>
    <dbReference type="NCBI Taxonomy" id="2569760"/>
    <lineage>
        <taxon>Bacteria</taxon>
        <taxon>Bacillati</taxon>
        <taxon>Candidatus Sysuimicrobiota</taxon>
        <taxon>Candidatus Sysuimicrobiia</taxon>
        <taxon>Candidatus Sysuimicrobiales</taxon>
        <taxon>Candidatus Segetimicrobiaceae</taxon>
        <taxon>Candidatus Segetimicrobium</taxon>
    </lineage>
</organism>